<accession>A0A5C3PE28</accession>
<feature type="compositionally biased region" description="Basic and acidic residues" evidence="9">
    <location>
        <begin position="825"/>
        <end position="845"/>
    </location>
</feature>
<dbReference type="InParanoid" id="A0A5C3PE28"/>
<dbReference type="SUPFAM" id="SSF57850">
    <property type="entry name" value="RING/U-box"/>
    <property type="match status" value="1"/>
</dbReference>
<evidence type="ECO:0000256" key="9">
    <source>
        <dbReference type="SAM" id="MobiDB-lite"/>
    </source>
</evidence>
<feature type="compositionally biased region" description="Basic and acidic residues" evidence="9">
    <location>
        <begin position="366"/>
        <end position="379"/>
    </location>
</feature>
<protein>
    <recommendedName>
        <fullName evidence="10">RING-type domain-containing protein</fullName>
    </recommendedName>
</protein>
<keyword evidence="5" id="KW-0862">Zinc</keyword>
<feature type="region of interest" description="Disordered" evidence="9">
    <location>
        <begin position="410"/>
        <end position="474"/>
    </location>
</feature>
<dbReference type="Pfam" id="PF13639">
    <property type="entry name" value="zf-RING_2"/>
    <property type="match status" value="1"/>
</dbReference>
<dbReference type="InterPro" id="IPR011016">
    <property type="entry name" value="Znf_RING-CH"/>
</dbReference>
<dbReference type="STRING" id="1314778.A0A5C3PE28"/>
<dbReference type="InterPro" id="IPR001841">
    <property type="entry name" value="Znf_RING"/>
</dbReference>
<evidence type="ECO:0000256" key="1">
    <source>
        <dbReference type="ARBA" id="ARBA00004167"/>
    </source>
</evidence>
<dbReference type="GO" id="GO:0008270">
    <property type="term" value="F:zinc ion binding"/>
    <property type="evidence" value="ECO:0007669"/>
    <property type="project" value="UniProtKB-KW"/>
</dbReference>
<feature type="compositionally biased region" description="Low complexity" evidence="9">
    <location>
        <begin position="284"/>
        <end position="297"/>
    </location>
</feature>
<keyword evidence="3" id="KW-0479">Metal-binding</keyword>
<proteinExistence type="predicted"/>
<evidence type="ECO:0000256" key="7">
    <source>
        <dbReference type="ARBA" id="ARBA00023136"/>
    </source>
</evidence>
<feature type="domain" description="RING-type" evidence="10">
    <location>
        <begin position="992"/>
        <end position="1034"/>
    </location>
</feature>
<dbReference type="PANTHER" id="PTHR47168">
    <property type="entry name" value="RING ZINC FINGER DOMAIN SUPERFAMILY PROTEIN-RELATED"/>
    <property type="match status" value="1"/>
</dbReference>
<feature type="region of interest" description="Disordered" evidence="9">
    <location>
        <begin position="588"/>
        <end position="709"/>
    </location>
</feature>
<dbReference type="InterPro" id="IPR051653">
    <property type="entry name" value="E3_ligase_sorting_rcpt"/>
</dbReference>
<dbReference type="PANTHER" id="PTHR47168:SF1">
    <property type="entry name" value="OS02G0798600 PROTEIN"/>
    <property type="match status" value="1"/>
</dbReference>
<evidence type="ECO:0000256" key="5">
    <source>
        <dbReference type="ARBA" id="ARBA00022833"/>
    </source>
</evidence>
<comment type="subcellular location">
    <subcellularLocation>
        <location evidence="1">Membrane</location>
        <topology evidence="1">Single-pass membrane protein</topology>
    </subcellularLocation>
</comment>
<feature type="compositionally biased region" description="Polar residues" evidence="9">
    <location>
        <begin position="270"/>
        <end position="283"/>
    </location>
</feature>
<evidence type="ECO:0000313" key="12">
    <source>
        <dbReference type="Proteomes" id="UP000308197"/>
    </source>
</evidence>
<dbReference type="SMART" id="SM00184">
    <property type="entry name" value="RING"/>
    <property type="match status" value="1"/>
</dbReference>
<dbReference type="Proteomes" id="UP000308197">
    <property type="component" value="Unassembled WGS sequence"/>
</dbReference>
<feature type="region of interest" description="Disordered" evidence="9">
    <location>
        <begin position="529"/>
        <end position="568"/>
    </location>
</feature>
<feature type="compositionally biased region" description="Polar residues" evidence="9">
    <location>
        <begin position="141"/>
        <end position="152"/>
    </location>
</feature>
<evidence type="ECO:0000256" key="6">
    <source>
        <dbReference type="ARBA" id="ARBA00022989"/>
    </source>
</evidence>
<dbReference type="GO" id="GO:0016020">
    <property type="term" value="C:membrane"/>
    <property type="evidence" value="ECO:0007669"/>
    <property type="project" value="UniProtKB-SubCell"/>
</dbReference>
<feature type="compositionally biased region" description="Low complexity" evidence="9">
    <location>
        <begin position="36"/>
        <end position="45"/>
    </location>
</feature>
<keyword evidence="2" id="KW-0812">Transmembrane</keyword>
<gene>
    <name evidence="11" type="ORF">K466DRAFT_663464</name>
</gene>
<dbReference type="SMART" id="SM00744">
    <property type="entry name" value="RINGv"/>
    <property type="match status" value="1"/>
</dbReference>
<feature type="region of interest" description="Disordered" evidence="9">
    <location>
        <begin position="820"/>
        <end position="882"/>
    </location>
</feature>
<evidence type="ECO:0000259" key="10">
    <source>
        <dbReference type="PROSITE" id="PS50089"/>
    </source>
</evidence>
<evidence type="ECO:0000256" key="4">
    <source>
        <dbReference type="ARBA" id="ARBA00022771"/>
    </source>
</evidence>
<dbReference type="CDD" id="cd16461">
    <property type="entry name" value="RING-H2_EL5-like"/>
    <property type="match status" value="1"/>
</dbReference>
<keyword evidence="6" id="KW-1133">Transmembrane helix</keyword>
<evidence type="ECO:0000256" key="2">
    <source>
        <dbReference type="ARBA" id="ARBA00022692"/>
    </source>
</evidence>
<dbReference type="EMBL" id="ML211180">
    <property type="protein sequence ID" value="TFK86858.1"/>
    <property type="molecule type" value="Genomic_DNA"/>
</dbReference>
<evidence type="ECO:0000256" key="8">
    <source>
        <dbReference type="PROSITE-ProRule" id="PRU00175"/>
    </source>
</evidence>
<sequence length="1046" mass="110466">MGQANSRSRPAPDASRPARQSAASSPTSVQRERTDSAATAASAASKRTRRSSLGRTVRGLLPHSRSAQDGPSSHVPSSSIRKRWRSSSRFTKQHDDLPEVQSTPDSGPSASPHSLPDPIPENMTVDLSPAVPVQPPCTIVANPSLTPAQASVPSFAPEVQSSADHDNQPQSQDDLVPDQSPPPHPLPGSQQDEQLADQIERDLDDFLATRRPDSAFIQGSSRDGQSPPPPAPSASPRVPQPHESLPDLQPQLPRHFQPPGPLVVVQGVVNTSDAAATQSTSRTSGSASLLNSSAPPLSHRRSSSTPFSTDERHGARNRLSAFLRRAPSQERGTPSYDPPSSTDTSSSLPDSGSSDMLSADLDSASEDQRPNDDAQDRHRPLSPGSIDVLGTLLSVAAAATAASLFSPSLGFHPNADSNAPPPTGIPRPMSPTPTAGLAGGDGFSSLPGFGLDSSASPSQPIPLPASQPREGRERIRTVWESFRDRLGLNRNPPANATDDALPSSEEQGNMRPGEIMLAEMARALNIGLGLNGDGSGTTPERAAESAPAGDNDERTADNGSAGRALPPEDSFERFLLNLQADLRIALSEGGATSSAPVTGASDSGDGRSDPTEIASDTASVRPPDYHEVPIGVTDEQHPGDDDDDDMPSLQDVSDSEDEMEEDIYDDTESTRTPTPMPASSAVPPNRVDQSSPRARIRGRRGNADRAPPGINLWRLYRFQPIPASQVAGHAAATTSPLPLSPSIPTSSIPFAQDTLQPPTVRSPSASPASPQHASAGADTSADPADTTSAAASPPPAGDASQNMVVPVIVVGLQSVDMGQVHGHAHPHESDITLPDSRDAHPDRISRPASASFDDGQRQSLFSPPPEGTASGSNTPRGRGNWQSRAATALRNLRPGRRNGSRGHRAAEGTGSRTFLIYVIGGYYPPNHHMVTGSDNLDSYEALWELAELLGQVKPPVATREDIDNSGLQIIKSGELEEYEREGKVASNCVERCLICLDDYDAEDDLRLMTCKHAFHRDCVDKWLQVGRNNCPACRTKGVSTPGDTAP</sequence>
<keyword evidence="12" id="KW-1185">Reference proteome</keyword>
<evidence type="ECO:0000256" key="3">
    <source>
        <dbReference type="ARBA" id="ARBA00022723"/>
    </source>
</evidence>
<feature type="compositionally biased region" description="Low complexity" evidence="9">
    <location>
        <begin position="333"/>
        <end position="362"/>
    </location>
</feature>
<dbReference type="AlphaFoldDB" id="A0A5C3PE28"/>
<keyword evidence="4 8" id="KW-0863">Zinc-finger</keyword>
<feature type="compositionally biased region" description="Polar residues" evidence="9">
    <location>
        <begin position="869"/>
        <end position="882"/>
    </location>
</feature>
<feature type="compositionally biased region" description="Low complexity" evidence="9">
    <location>
        <begin position="733"/>
        <end position="749"/>
    </location>
</feature>
<dbReference type="Gene3D" id="3.30.40.10">
    <property type="entry name" value="Zinc/RING finger domain, C3HC4 (zinc finger)"/>
    <property type="match status" value="1"/>
</dbReference>
<name>A0A5C3PE28_9APHY</name>
<dbReference type="FunFam" id="3.30.40.10:FF:000728">
    <property type="entry name" value="Unplaced genomic scaffold supercont1.4, whole genome shotgun sequence"/>
    <property type="match status" value="1"/>
</dbReference>
<feature type="compositionally biased region" description="Low complexity" evidence="9">
    <location>
        <begin position="757"/>
        <end position="791"/>
    </location>
</feature>
<feature type="compositionally biased region" description="Low complexity" evidence="9">
    <location>
        <begin position="1"/>
        <end position="26"/>
    </location>
</feature>
<evidence type="ECO:0000313" key="11">
    <source>
        <dbReference type="EMBL" id="TFK86858.1"/>
    </source>
</evidence>
<dbReference type="InterPro" id="IPR013083">
    <property type="entry name" value="Znf_RING/FYVE/PHD"/>
</dbReference>
<feature type="compositionally biased region" description="Acidic residues" evidence="9">
    <location>
        <begin position="653"/>
        <end position="667"/>
    </location>
</feature>
<feature type="region of interest" description="Disordered" evidence="9">
    <location>
        <begin position="732"/>
        <end position="800"/>
    </location>
</feature>
<dbReference type="PROSITE" id="PS50089">
    <property type="entry name" value="ZF_RING_2"/>
    <property type="match status" value="1"/>
</dbReference>
<feature type="region of interest" description="Disordered" evidence="9">
    <location>
        <begin position="1"/>
        <end position="383"/>
    </location>
</feature>
<keyword evidence="7" id="KW-0472">Membrane</keyword>
<feature type="compositionally biased region" description="Polar residues" evidence="9">
    <location>
        <begin position="100"/>
        <end position="112"/>
    </location>
</feature>
<feature type="compositionally biased region" description="Polar residues" evidence="9">
    <location>
        <begin position="65"/>
        <end position="76"/>
    </location>
</feature>
<reference evidence="11 12" key="1">
    <citation type="journal article" date="2019" name="Nat. Ecol. Evol.">
        <title>Megaphylogeny resolves global patterns of mushroom evolution.</title>
        <authorList>
            <person name="Varga T."/>
            <person name="Krizsan K."/>
            <person name="Foldi C."/>
            <person name="Dima B."/>
            <person name="Sanchez-Garcia M."/>
            <person name="Sanchez-Ramirez S."/>
            <person name="Szollosi G.J."/>
            <person name="Szarkandi J.G."/>
            <person name="Papp V."/>
            <person name="Albert L."/>
            <person name="Andreopoulos W."/>
            <person name="Angelini C."/>
            <person name="Antonin V."/>
            <person name="Barry K.W."/>
            <person name="Bougher N.L."/>
            <person name="Buchanan P."/>
            <person name="Buyck B."/>
            <person name="Bense V."/>
            <person name="Catcheside P."/>
            <person name="Chovatia M."/>
            <person name="Cooper J."/>
            <person name="Damon W."/>
            <person name="Desjardin D."/>
            <person name="Finy P."/>
            <person name="Geml J."/>
            <person name="Haridas S."/>
            <person name="Hughes K."/>
            <person name="Justo A."/>
            <person name="Karasinski D."/>
            <person name="Kautmanova I."/>
            <person name="Kiss B."/>
            <person name="Kocsube S."/>
            <person name="Kotiranta H."/>
            <person name="LaButti K.M."/>
            <person name="Lechner B.E."/>
            <person name="Liimatainen K."/>
            <person name="Lipzen A."/>
            <person name="Lukacs Z."/>
            <person name="Mihaltcheva S."/>
            <person name="Morgado L.N."/>
            <person name="Niskanen T."/>
            <person name="Noordeloos M.E."/>
            <person name="Ohm R.A."/>
            <person name="Ortiz-Santana B."/>
            <person name="Ovrebo C."/>
            <person name="Racz N."/>
            <person name="Riley R."/>
            <person name="Savchenko A."/>
            <person name="Shiryaev A."/>
            <person name="Soop K."/>
            <person name="Spirin V."/>
            <person name="Szebenyi C."/>
            <person name="Tomsovsky M."/>
            <person name="Tulloss R.E."/>
            <person name="Uehling J."/>
            <person name="Grigoriev I.V."/>
            <person name="Vagvolgyi C."/>
            <person name="Papp T."/>
            <person name="Martin F.M."/>
            <person name="Miettinen O."/>
            <person name="Hibbett D.S."/>
            <person name="Nagy L.G."/>
        </authorList>
    </citation>
    <scope>NUCLEOTIDE SEQUENCE [LARGE SCALE GENOMIC DNA]</scope>
    <source>
        <strain evidence="11 12">HHB13444</strain>
    </source>
</reference>
<feature type="compositionally biased region" description="Pro residues" evidence="9">
    <location>
        <begin position="419"/>
        <end position="431"/>
    </location>
</feature>
<organism evidence="11 12">
    <name type="scientific">Polyporus arcularius HHB13444</name>
    <dbReference type="NCBI Taxonomy" id="1314778"/>
    <lineage>
        <taxon>Eukaryota</taxon>
        <taxon>Fungi</taxon>
        <taxon>Dikarya</taxon>
        <taxon>Basidiomycota</taxon>
        <taxon>Agaricomycotina</taxon>
        <taxon>Agaricomycetes</taxon>
        <taxon>Polyporales</taxon>
        <taxon>Polyporaceae</taxon>
        <taxon>Polyporus</taxon>
    </lineage>
</organism>
<feature type="region of interest" description="Disordered" evidence="9">
    <location>
        <begin position="486"/>
        <end position="509"/>
    </location>
</feature>